<dbReference type="EMBL" id="JWZT01005407">
    <property type="protein sequence ID" value="KII60842.1"/>
    <property type="molecule type" value="Genomic_DNA"/>
</dbReference>
<proteinExistence type="predicted"/>
<organism evidence="1 2">
    <name type="scientific">Thelohanellus kitauei</name>
    <name type="common">Myxosporean</name>
    <dbReference type="NCBI Taxonomy" id="669202"/>
    <lineage>
        <taxon>Eukaryota</taxon>
        <taxon>Metazoa</taxon>
        <taxon>Cnidaria</taxon>
        <taxon>Myxozoa</taxon>
        <taxon>Myxosporea</taxon>
        <taxon>Bivalvulida</taxon>
        <taxon>Platysporina</taxon>
        <taxon>Myxobolidae</taxon>
        <taxon>Thelohanellus</taxon>
    </lineage>
</organism>
<reference evidence="1 2" key="1">
    <citation type="journal article" date="2014" name="Genome Biol. Evol.">
        <title>The genome of the myxosporean Thelohanellus kitauei shows adaptations to nutrient acquisition within its fish host.</title>
        <authorList>
            <person name="Yang Y."/>
            <person name="Xiong J."/>
            <person name="Zhou Z."/>
            <person name="Huo F."/>
            <person name="Miao W."/>
            <person name="Ran C."/>
            <person name="Liu Y."/>
            <person name="Zhang J."/>
            <person name="Feng J."/>
            <person name="Wang M."/>
            <person name="Wang M."/>
            <person name="Wang L."/>
            <person name="Yao B."/>
        </authorList>
    </citation>
    <scope>NUCLEOTIDE SEQUENCE [LARGE SCALE GENOMIC DNA]</scope>
    <source>
        <strain evidence="1">Wuqing</strain>
    </source>
</reference>
<comment type="caution">
    <text evidence="1">The sequence shown here is derived from an EMBL/GenBank/DDBJ whole genome shotgun (WGS) entry which is preliminary data.</text>
</comment>
<keyword evidence="2" id="KW-1185">Reference proteome</keyword>
<sequence length="129" mass="15156">MPTRCSQCTRELTRALKCLVCGRIFPYFCPDEHPQDDIHKVMLHHTSTCDGFRGLYLGIGVRIPLVMSTEYFEMHGLDISIYQDAYGQSMISTCYPLYLCQDKYKRLEYLYQNDRLGSLNQYRIDVESY</sequence>
<evidence type="ECO:0000313" key="1">
    <source>
        <dbReference type="EMBL" id="KII60842.1"/>
    </source>
</evidence>
<protein>
    <submittedName>
        <fullName evidence="1">Uncharacterized protein</fullName>
    </submittedName>
</protein>
<dbReference type="OrthoDB" id="26387at2759"/>
<name>A0A0C2IVG7_THEKT</name>
<dbReference type="AlphaFoldDB" id="A0A0C2IVG7"/>
<evidence type="ECO:0000313" key="2">
    <source>
        <dbReference type="Proteomes" id="UP000031668"/>
    </source>
</evidence>
<gene>
    <name evidence="1" type="ORF">RF11_00592</name>
</gene>
<dbReference type="Proteomes" id="UP000031668">
    <property type="component" value="Unassembled WGS sequence"/>
</dbReference>
<accession>A0A0C2IVG7</accession>